<organism evidence="1 2">
    <name type="scientific">Candidatus Syntrophosphaera thermopropionivorans</name>
    <dbReference type="NCBI Taxonomy" id="2593015"/>
    <lineage>
        <taxon>Bacteria</taxon>
        <taxon>Pseudomonadati</taxon>
        <taxon>Candidatus Cloacimonadota</taxon>
        <taxon>Candidatus Cloacimonadia</taxon>
        <taxon>Candidatus Cloacimonadales</taxon>
        <taxon>Candidatus Cloacimonadaceae</taxon>
        <taxon>Candidatus Syntrophosphaera</taxon>
    </lineage>
</organism>
<evidence type="ECO:0000313" key="1">
    <source>
        <dbReference type="EMBL" id="TDF72830.1"/>
    </source>
</evidence>
<comment type="caution">
    <text evidence="1">The sequence shown here is derived from an EMBL/GenBank/DDBJ whole genome shotgun (WGS) entry which is preliminary data.</text>
</comment>
<dbReference type="Proteomes" id="UP000294588">
    <property type="component" value="Unassembled WGS sequence"/>
</dbReference>
<evidence type="ECO:0000313" key="2">
    <source>
        <dbReference type="Proteomes" id="UP000294588"/>
    </source>
</evidence>
<keyword evidence="2" id="KW-1185">Reference proteome</keyword>
<gene>
    <name evidence="1" type="ORF">E0946_04950</name>
</gene>
<name>A0AC61QIN5_9BACT</name>
<dbReference type="EMBL" id="SMOG01000014">
    <property type="protein sequence ID" value="TDF72830.1"/>
    <property type="molecule type" value="Genomic_DNA"/>
</dbReference>
<accession>A0AC61QIN5</accession>
<protein>
    <submittedName>
        <fullName evidence="1">M23 family metallopeptidase</fullName>
    </submittedName>
</protein>
<sequence length="313" mass="35338">MVKMKDENKMPDLEPEIFPDRRIKISFESLGNLHSFKVQPWLLYVILLVIVIGIIFLFVAAFRGPDKENLNKIHRLETENQYLQSELEKFNVQLDSINALLDSLRVKSAHKEINYPSYSDNLQPINKLLVHPALDSKLSAIEIKLEVIKNRLTYLDSNGVSSKGDELSSDALKNIPSILPTFGEISSYWGLRNHPILGGEIWHQGIDIANRTGTPVYATAEGIVSRVESDDGWGNVITIDHKGGYRTLYGHLYRSKVHLGDIVRKGQIIGLMGSTGMSTGSHLHYGVYLNGAPINPSYYLNRQDLSYYNMVRK</sequence>
<reference evidence="1" key="1">
    <citation type="submission" date="2019-03" db="EMBL/GenBank/DDBJ databases">
        <title>Candidatus Syntrophosphaera thermopropionivorans: a novel player in syntrophic propionate oxidation during anaerobic digestion.</title>
        <authorList>
            <person name="Dyksma S."/>
        </authorList>
    </citation>
    <scope>NUCLEOTIDE SEQUENCE</scope>
    <source>
        <strain evidence="1">W5</strain>
    </source>
</reference>
<proteinExistence type="predicted"/>